<feature type="region of interest" description="Disordered" evidence="1">
    <location>
        <begin position="155"/>
        <end position="209"/>
    </location>
</feature>
<dbReference type="EMBL" id="CAJVPY010002089">
    <property type="protein sequence ID" value="CAG8548124.1"/>
    <property type="molecule type" value="Genomic_DNA"/>
</dbReference>
<comment type="caution">
    <text evidence="3">The sequence shown here is derived from an EMBL/GenBank/DDBJ whole genome shotgun (WGS) entry which is preliminary data.</text>
</comment>
<accession>A0A9N9AYD9</accession>
<feature type="transmembrane region" description="Helical" evidence="2">
    <location>
        <begin position="12"/>
        <end position="31"/>
    </location>
</feature>
<keyword evidence="2" id="KW-1133">Transmembrane helix</keyword>
<feature type="transmembrane region" description="Helical" evidence="2">
    <location>
        <begin position="117"/>
        <end position="145"/>
    </location>
</feature>
<gene>
    <name evidence="3" type="ORF">DERYTH_LOCUS5133</name>
</gene>
<evidence type="ECO:0000256" key="1">
    <source>
        <dbReference type="SAM" id="MobiDB-lite"/>
    </source>
</evidence>
<feature type="transmembrane region" description="Helical" evidence="2">
    <location>
        <begin position="89"/>
        <end position="111"/>
    </location>
</feature>
<keyword evidence="2" id="KW-0472">Membrane</keyword>
<feature type="compositionally biased region" description="Polar residues" evidence="1">
    <location>
        <begin position="177"/>
        <end position="190"/>
    </location>
</feature>
<name>A0A9N9AYD9_9GLOM</name>
<organism evidence="3 4">
    <name type="scientific">Dentiscutata erythropus</name>
    <dbReference type="NCBI Taxonomy" id="1348616"/>
    <lineage>
        <taxon>Eukaryota</taxon>
        <taxon>Fungi</taxon>
        <taxon>Fungi incertae sedis</taxon>
        <taxon>Mucoromycota</taxon>
        <taxon>Glomeromycotina</taxon>
        <taxon>Glomeromycetes</taxon>
        <taxon>Diversisporales</taxon>
        <taxon>Gigasporaceae</taxon>
        <taxon>Dentiscutata</taxon>
    </lineage>
</organism>
<evidence type="ECO:0000313" key="3">
    <source>
        <dbReference type="EMBL" id="CAG8548124.1"/>
    </source>
</evidence>
<sequence>MDFACQVCYIPQLSSMAPIVFCTLFTFIIISREFNEYEYRKWWSTHSRTALATTLLSGLDVEVLNVASSHIASIGSLNAPYSPEADRRILYATVFILITEDMPQFIFLIIYQRVIVIPAIVPILALSSCTILIFLKAISIIYYAFFYERKLRHEDDEPTNETDAPTRKTEKKPDNRPSGQTHIVTFSSSDPIIDIGESHEKPSKFKEVL</sequence>
<evidence type="ECO:0000313" key="4">
    <source>
        <dbReference type="Proteomes" id="UP000789405"/>
    </source>
</evidence>
<evidence type="ECO:0000256" key="2">
    <source>
        <dbReference type="SAM" id="Phobius"/>
    </source>
</evidence>
<reference evidence="3" key="1">
    <citation type="submission" date="2021-06" db="EMBL/GenBank/DDBJ databases">
        <authorList>
            <person name="Kallberg Y."/>
            <person name="Tangrot J."/>
            <person name="Rosling A."/>
        </authorList>
    </citation>
    <scope>NUCLEOTIDE SEQUENCE</scope>
    <source>
        <strain evidence="3">MA453B</strain>
    </source>
</reference>
<keyword evidence="4" id="KW-1185">Reference proteome</keyword>
<dbReference type="AlphaFoldDB" id="A0A9N9AYD9"/>
<protein>
    <submittedName>
        <fullName evidence="3">1046_t:CDS:1</fullName>
    </submittedName>
</protein>
<dbReference type="Proteomes" id="UP000789405">
    <property type="component" value="Unassembled WGS sequence"/>
</dbReference>
<feature type="compositionally biased region" description="Basic and acidic residues" evidence="1">
    <location>
        <begin position="196"/>
        <end position="209"/>
    </location>
</feature>
<proteinExistence type="predicted"/>
<feature type="compositionally biased region" description="Basic and acidic residues" evidence="1">
    <location>
        <begin position="164"/>
        <end position="175"/>
    </location>
</feature>
<keyword evidence="2" id="KW-0812">Transmembrane</keyword>